<dbReference type="AlphaFoldDB" id="A0A832DNN5"/>
<evidence type="ECO:0000256" key="1">
    <source>
        <dbReference type="SAM" id="Phobius"/>
    </source>
</evidence>
<evidence type="ECO:0008006" key="3">
    <source>
        <dbReference type="Google" id="ProtNLM"/>
    </source>
</evidence>
<gene>
    <name evidence="2" type="ORF">ENS56_07695</name>
</gene>
<evidence type="ECO:0000313" key="2">
    <source>
        <dbReference type="EMBL" id="HGT47902.1"/>
    </source>
</evidence>
<feature type="transmembrane region" description="Helical" evidence="1">
    <location>
        <begin position="80"/>
        <end position="104"/>
    </location>
</feature>
<dbReference type="EMBL" id="DSVI01000008">
    <property type="protein sequence ID" value="HGT47902.1"/>
    <property type="molecule type" value="Genomic_DNA"/>
</dbReference>
<comment type="caution">
    <text evidence="2">The sequence shown here is derived from an EMBL/GenBank/DDBJ whole genome shotgun (WGS) entry which is preliminary data.</text>
</comment>
<protein>
    <recommendedName>
        <fullName evidence="3">SxtJ</fullName>
    </recommendedName>
</protein>
<keyword evidence="1" id="KW-1133">Transmembrane helix</keyword>
<feature type="transmembrane region" description="Helical" evidence="1">
    <location>
        <begin position="29"/>
        <end position="47"/>
    </location>
</feature>
<reference evidence="2" key="1">
    <citation type="journal article" date="2020" name="mSystems">
        <title>Genome- and Community-Level Interaction Insights into Carbon Utilization and Element Cycling Functions of Hydrothermarchaeota in Hydrothermal Sediment.</title>
        <authorList>
            <person name="Zhou Z."/>
            <person name="Liu Y."/>
            <person name="Xu W."/>
            <person name="Pan J."/>
            <person name="Luo Z.H."/>
            <person name="Li M."/>
        </authorList>
    </citation>
    <scope>NUCLEOTIDE SEQUENCE [LARGE SCALE GENOMIC DNA]</scope>
    <source>
        <strain evidence="2">SpSt-500</strain>
    </source>
</reference>
<name>A0A832DNN5_9BACT</name>
<organism evidence="2">
    <name type="scientific">Ignavibacterium album</name>
    <dbReference type="NCBI Taxonomy" id="591197"/>
    <lineage>
        <taxon>Bacteria</taxon>
        <taxon>Pseudomonadati</taxon>
        <taxon>Ignavibacteriota</taxon>
        <taxon>Ignavibacteria</taxon>
        <taxon>Ignavibacteriales</taxon>
        <taxon>Ignavibacteriaceae</taxon>
        <taxon>Ignavibacterium</taxon>
    </lineage>
</organism>
<sequence>MAQTISTGLNMLKEEFKHIDTSDKSVKKTGVTVGIVLIAISFLLWWLGKSSFVYFSAIGGIFIILSYIALPVLRPFHKLWIGLSLILGFIMSRVILTLLFYFVVTPIGLLAKLVGKKFMPLGFDKSAATYWEKREKTVKEKIDYERQF</sequence>
<accession>A0A832DNN5</accession>
<proteinExistence type="predicted"/>
<keyword evidence="1" id="KW-0812">Transmembrane</keyword>
<feature type="transmembrane region" description="Helical" evidence="1">
    <location>
        <begin position="53"/>
        <end position="73"/>
    </location>
</feature>
<keyword evidence="1" id="KW-0472">Membrane</keyword>